<evidence type="ECO:0000313" key="2">
    <source>
        <dbReference type="EMBL" id="KAK8105800.1"/>
    </source>
</evidence>
<feature type="region of interest" description="Disordered" evidence="1">
    <location>
        <begin position="92"/>
        <end position="149"/>
    </location>
</feature>
<name>A0AAW0QIK6_9PEZI</name>
<evidence type="ECO:0000313" key="3">
    <source>
        <dbReference type="Proteomes" id="UP001392437"/>
    </source>
</evidence>
<dbReference type="AlphaFoldDB" id="A0AAW0QIK6"/>
<reference evidence="2 3" key="1">
    <citation type="submission" date="2023-01" db="EMBL/GenBank/DDBJ databases">
        <title>Analysis of 21 Apiospora genomes using comparative genomics revels a genus with tremendous synthesis potential of carbohydrate active enzymes and secondary metabolites.</title>
        <authorList>
            <person name="Sorensen T."/>
        </authorList>
    </citation>
    <scope>NUCLEOTIDE SEQUENCE [LARGE SCALE GENOMIC DNA]</scope>
    <source>
        <strain evidence="2 3">CBS 117206</strain>
    </source>
</reference>
<feature type="compositionally biased region" description="Basic and acidic residues" evidence="1">
    <location>
        <begin position="92"/>
        <end position="109"/>
    </location>
</feature>
<accession>A0AAW0QIK6</accession>
<sequence>MKPQSASVTRWNMRSKIYYEILRVNGYPEDLSRCLAGQQSGARPPKAFDKALWNEANAIAATKYPEWLDEEKPEQLKKLQDLLSSFVTQRMRDEHVRDQREQKEREKAKAQSLNAHARLDVAQDSPAPSSPSFGQGHDPEDPLFTKNGNWEDENAAAAAGVKAAGDRPSRRVRLVKRKGKKQHLGEQGVIIQCLTENSMVIDQ</sequence>
<proteinExistence type="predicted"/>
<keyword evidence="3" id="KW-1185">Reference proteome</keyword>
<evidence type="ECO:0000256" key="1">
    <source>
        <dbReference type="SAM" id="MobiDB-lite"/>
    </source>
</evidence>
<protein>
    <submittedName>
        <fullName evidence="2">Uncharacterized protein</fullName>
    </submittedName>
</protein>
<gene>
    <name evidence="2" type="ORF">PG999_009159</name>
</gene>
<dbReference type="EMBL" id="JAQQWP010000008">
    <property type="protein sequence ID" value="KAK8105800.1"/>
    <property type="molecule type" value="Genomic_DNA"/>
</dbReference>
<comment type="caution">
    <text evidence="2">The sequence shown here is derived from an EMBL/GenBank/DDBJ whole genome shotgun (WGS) entry which is preliminary data.</text>
</comment>
<organism evidence="2 3">
    <name type="scientific">Apiospora kogelbergensis</name>
    <dbReference type="NCBI Taxonomy" id="1337665"/>
    <lineage>
        <taxon>Eukaryota</taxon>
        <taxon>Fungi</taxon>
        <taxon>Dikarya</taxon>
        <taxon>Ascomycota</taxon>
        <taxon>Pezizomycotina</taxon>
        <taxon>Sordariomycetes</taxon>
        <taxon>Xylariomycetidae</taxon>
        <taxon>Amphisphaeriales</taxon>
        <taxon>Apiosporaceae</taxon>
        <taxon>Apiospora</taxon>
    </lineage>
</organism>
<dbReference type="Proteomes" id="UP001392437">
    <property type="component" value="Unassembled WGS sequence"/>
</dbReference>